<evidence type="ECO:0000313" key="1">
    <source>
        <dbReference type="EMBL" id="TKS72969.1"/>
    </source>
</evidence>
<name>A0A4U5UES2_COLLU</name>
<dbReference type="Proteomes" id="UP000298787">
    <property type="component" value="Chromosome 7"/>
</dbReference>
<keyword evidence="2" id="KW-1185">Reference proteome</keyword>
<protein>
    <submittedName>
        <fullName evidence="1">Uncharacterized protein</fullName>
    </submittedName>
</protein>
<evidence type="ECO:0000313" key="2">
    <source>
        <dbReference type="Proteomes" id="UP000298787"/>
    </source>
</evidence>
<proteinExistence type="predicted"/>
<accession>A0A4U5UES2</accession>
<gene>
    <name evidence="1" type="ORF">D9C73_007046</name>
</gene>
<organism evidence="1 2">
    <name type="scientific">Collichthys lucidus</name>
    <name type="common">Big head croaker</name>
    <name type="synonym">Sciaena lucida</name>
    <dbReference type="NCBI Taxonomy" id="240159"/>
    <lineage>
        <taxon>Eukaryota</taxon>
        <taxon>Metazoa</taxon>
        <taxon>Chordata</taxon>
        <taxon>Craniata</taxon>
        <taxon>Vertebrata</taxon>
        <taxon>Euteleostomi</taxon>
        <taxon>Actinopterygii</taxon>
        <taxon>Neopterygii</taxon>
        <taxon>Teleostei</taxon>
        <taxon>Neoteleostei</taxon>
        <taxon>Acanthomorphata</taxon>
        <taxon>Eupercaria</taxon>
        <taxon>Sciaenidae</taxon>
        <taxon>Collichthys</taxon>
    </lineage>
</organism>
<dbReference type="AlphaFoldDB" id="A0A4U5UES2"/>
<sequence>MQAQTTVGERRGFIVMGKERVRYEVEGMAEVKQWWERMEEVRSVDCLEMVDGEQVSRRQVVKMMVDLSTGGSVVRDAASYPAAQLLFVTWLQKVCLTQIWFIPTDDVFRPSLWVIAQHTHHPTEDQYEDDDLTSDWTSSVHLNTIRVIGVL</sequence>
<reference evidence="1 2" key="1">
    <citation type="submission" date="2019-01" db="EMBL/GenBank/DDBJ databases">
        <title>Genome Assembly of Collichthys lucidus.</title>
        <authorList>
            <person name="Cai M."/>
            <person name="Xiao S."/>
        </authorList>
    </citation>
    <scope>NUCLEOTIDE SEQUENCE [LARGE SCALE GENOMIC DNA]</scope>
    <source>
        <strain evidence="1">JT15FE1705JMU</strain>
        <tissue evidence="1">Muscle</tissue>
    </source>
</reference>
<dbReference type="EMBL" id="CM014084">
    <property type="protein sequence ID" value="TKS72969.1"/>
    <property type="molecule type" value="Genomic_DNA"/>
</dbReference>